<evidence type="ECO:0000313" key="3">
    <source>
        <dbReference type="Proteomes" id="UP000001744"/>
    </source>
</evidence>
<dbReference type="VEuPathDB" id="FungiDB:SJAG_03065"/>
<keyword evidence="1" id="KW-0687">Ribonucleoprotein</keyword>
<dbReference type="HOGENOM" id="CLU_2347902_0_0_1"/>
<dbReference type="RefSeq" id="XP_002174232.2">
    <property type="nucleotide sequence ID" value="XM_002174196.2"/>
</dbReference>
<evidence type="ECO:0000313" key="2">
    <source>
        <dbReference type="JaponicusDB" id="SJAG_03065"/>
    </source>
</evidence>
<dbReference type="GO" id="GO:0005840">
    <property type="term" value="C:ribosome"/>
    <property type="evidence" value="ECO:0007669"/>
    <property type="project" value="UniProtKB-KW"/>
</dbReference>
<protein>
    <submittedName>
        <fullName evidence="1">Ribosomal protein subunit S27</fullName>
    </submittedName>
</protein>
<sequence length="97" mass="10781">MALDKKLLLEVAQVSSEVFGTAQGTGSKAGISRFLRKKLRGPVVANYYGNELPKHPSTGRMLWITRRILGQEKLTQDSLNVNRGRCGSIPKKVKEKK</sequence>
<keyword evidence="3" id="KW-1185">Reference proteome</keyword>
<reference evidence="1 3" key="1">
    <citation type="journal article" date="2011" name="Science">
        <title>Comparative functional genomics of the fission yeasts.</title>
        <authorList>
            <person name="Rhind N."/>
            <person name="Chen Z."/>
            <person name="Yassour M."/>
            <person name="Thompson D.A."/>
            <person name="Haas B.J."/>
            <person name="Habib N."/>
            <person name="Wapinski I."/>
            <person name="Roy S."/>
            <person name="Lin M.F."/>
            <person name="Heiman D.I."/>
            <person name="Young S.K."/>
            <person name="Furuya K."/>
            <person name="Guo Y."/>
            <person name="Pidoux A."/>
            <person name="Chen H.M."/>
            <person name="Robbertse B."/>
            <person name="Goldberg J.M."/>
            <person name="Aoki K."/>
            <person name="Bayne E.H."/>
            <person name="Berlin A.M."/>
            <person name="Desjardins C.A."/>
            <person name="Dobbs E."/>
            <person name="Dukaj L."/>
            <person name="Fan L."/>
            <person name="FitzGerald M.G."/>
            <person name="French C."/>
            <person name="Gujja S."/>
            <person name="Hansen K."/>
            <person name="Keifenheim D."/>
            <person name="Levin J.Z."/>
            <person name="Mosher R.A."/>
            <person name="Mueller C.A."/>
            <person name="Pfiffner J."/>
            <person name="Priest M."/>
            <person name="Russ C."/>
            <person name="Smialowska A."/>
            <person name="Swoboda P."/>
            <person name="Sykes S.M."/>
            <person name="Vaughn M."/>
            <person name="Vengrova S."/>
            <person name="Yoder R."/>
            <person name="Zeng Q."/>
            <person name="Allshire R."/>
            <person name="Baulcombe D."/>
            <person name="Birren B.W."/>
            <person name="Brown W."/>
            <person name="Ekwall K."/>
            <person name="Kellis M."/>
            <person name="Leatherwood J."/>
            <person name="Levin H."/>
            <person name="Margalit H."/>
            <person name="Martienssen R."/>
            <person name="Nieduszynski C.A."/>
            <person name="Spatafora J.W."/>
            <person name="Friedman N."/>
            <person name="Dalgaard J.Z."/>
            <person name="Baumann P."/>
            <person name="Niki H."/>
            <person name="Regev A."/>
            <person name="Nusbaum C."/>
        </authorList>
    </citation>
    <scope>NUCLEOTIDE SEQUENCE [LARGE SCALE GENOMIC DNA]</scope>
    <source>
        <strain evidence="3">yFS275 / FY16936</strain>
    </source>
</reference>
<accession>B6K382</accession>
<gene>
    <name evidence="2" type="primary">rsm27</name>
    <name evidence="1" type="ORF">SJAG_03065</name>
</gene>
<organism evidence="1 3">
    <name type="scientific">Schizosaccharomyces japonicus (strain yFS275 / FY16936)</name>
    <name type="common">Fission yeast</name>
    <dbReference type="NCBI Taxonomy" id="402676"/>
    <lineage>
        <taxon>Eukaryota</taxon>
        <taxon>Fungi</taxon>
        <taxon>Dikarya</taxon>
        <taxon>Ascomycota</taxon>
        <taxon>Taphrinomycotina</taxon>
        <taxon>Schizosaccharomycetes</taxon>
        <taxon>Schizosaccharomycetales</taxon>
        <taxon>Schizosaccharomycetaceae</taxon>
        <taxon>Schizosaccharomyces</taxon>
    </lineage>
</organism>
<keyword evidence="1" id="KW-0689">Ribosomal protein</keyword>
<dbReference type="OrthoDB" id="70250at2759"/>
<proteinExistence type="predicted"/>
<dbReference type="JaponicusDB" id="SJAG_03065">
    <property type="gene designation" value="rsm27"/>
</dbReference>
<dbReference type="GeneID" id="7048980"/>
<evidence type="ECO:0000313" key="1">
    <source>
        <dbReference type="EMBL" id="EEB07939.2"/>
    </source>
</evidence>
<dbReference type="AlphaFoldDB" id="B6K382"/>
<dbReference type="Pfam" id="PF08293">
    <property type="entry name" value="MRP-S33"/>
    <property type="match status" value="1"/>
</dbReference>
<name>B6K382_SCHJY</name>
<dbReference type="Proteomes" id="UP000001744">
    <property type="component" value="Unassembled WGS sequence"/>
</dbReference>
<dbReference type="InterPro" id="IPR013219">
    <property type="entry name" value="Ribosomal_mS33"/>
</dbReference>
<dbReference type="EMBL" id="KE651167">
    <property type="protein sequence ID" value="EEB07939.2"/>
    <property type="molecule type" value="Genomic_DNA"/>
</dbReference>